<dbReference type="PANTHER" id="PTHR46018">
    <property type="entry name" value="ZINC PHOSPHODIESTERASE ELAC PROTEIN 1"/>
    <property type="match status" value="1"/>
</dbReference>
<comment type="similarity">
    <text evidence="8">Belongs to the RNase Z family.</text>
</comment>
<dbReference type="AlphaFoldDB" id="A0A9D9IQN3"/>
<accession>A0A9D9IQN3</accession>
<dbReference type="InterPro" id="IPR036866">
    <property type="entry name" value="RibonucZ/Hydroxyglut_hydro"/>
</dbReference>
<reference evidence="9" key="2">
    <citation type="journal article" date="2021" name="PeerJ">
        <title>Extensive microbial diversity within the chicken gut microbiome revealed by metagenomics and culture.</title>
        <authorList>
            <person name="Gilroy R."/>
            <person name="Ravi A."/>
            <person name="Getino M."/>
            <person name="Pursley I."/>
            <person name="Horton D.L."/>
            <person name="Alikhan N.F."/>
            <person name="Baker D."/>
            <person name="Gharbi K."/>
            <person name="Hall N."/>
            <person name="Watson M."/>
            <person name="Adriaenssens E.M."/>
            <person name="Foster-Nyarko E."/>
            <person name="Jarju S."/>
            <person name="Secka A."/>
            <person name="Antonio M."/>
            <person name="Oren A."/>
            <person name="Chaudhuri R.R."/>
            <person name="La Ragione R."/>
            <person name="Hildebrand F."/>
            <person name="Pallen M.J."/>
        </authorList>
    </citation>
    <scope>NUCLEOTIDE SEQUENCE</scope>
    <source>
        <strain evidence="9">6919</strain>
    </source>
</reference>
<feature type="binding site" evidence="8">
    <location>
        <position position="65"/>
    </location>
    <ligand>
        <name>Zn(2+)</name>
        <dbReference type="ChEBI" id="CHEBI:29105"/>
        <label>1</label>
        <note>catalytic</note>
    </ligand>
</feature>
<comment type="cofactor">
    <cofactor evidence="8">
        <name>Zn(2+)</name>
        <dbReference type="ChEBI" id="CHEBI:29105"/>
    </cofactor>
    <text evidence="8">Binds 2 Zn(2+) ions.</text>
</comment>
<evidence type="ECO:0000256" key="8">
    <source>
        <dbReference type="HAMAP-Rule" id="MF_01818"/>
    </source>
</evidence>
<evidence type="ECO:0000256" key="4">
    <source>
        <dbReference type="ARBA" id="ARBA00022723"/>
    </source>
</evidence>
<evidence type="ECO:0000256" key="3">
    <source>
        <dbReference type="ARBA" id="ARBA00022722"/>
    </source>
</evidence>
<evidence type="ECO:0000313" key="10">
    <source>
        <dbReference type="Proteomes" id="UP000823598"/>
    </source>
</evidence>
<gene>
    <name evidence="8" type="primary">rnz</name>
    <name evidence="9" type="ORF">IAB88_06495</name>
</gene>
<comment type="catalytic activity">
    <reaction evidence="8">
        <text>Endonucleolytic cleavage of RNA, removing extra 3' nucleotides from tRNA precursor, generating 3' termini of tRNAs. A 3'-hydroxy group is left at the tRNA terminus and a 5'-phosphoryl group is left at the trailer molecule.</text>
        <dbReference type="EC" id="3.1.26.11"/>
    </reaction>
</comment>
<dbReference type="Proteomes" id="UP000823598">
    <property type="component" value="Unassembled WGS sequence"/>
</dbReference>
<feature type="binding site" evidence="8">
    <location>
        <position position="268"/>
    </location>
    <ligand>
        <name>Zn(2+)</name>
        <dbReference type="ChEBI" id="CHEBI:29105"/>
        <label>2</label>
        <note>catalytic</note>
    </ligand>
</feature>
<dbReference type="CDD" id="cd07717">
    <property type="entry name" value="RNaseZ_ZiPD-like_MBL-fold"/>
    <property type="match status" value="1"/>
</dbReference>
<dbReference type="GO" id="GO:0008270">
    <property type="term" value="F:zinc ion binding"/>
    <property type="evidence" value="ECO:0007669"/>
    <property type="project" value="UniProtKB-UniRule"/>
</dbReference>
<evidence type="ECO:0000256" key="1">
    <source>
        <dbReference type="ARBA" id="ARBA00011738"/>
    </source>
</evidence>
<dbReference type="HAMAP" id="MF_01818">
    <property type="entry name" value="RNase_Z_BN"/>
    <property type="match status" value="1"/>
</dbReference>
<proteinExistence type="inferred from homology"/>
<dbReference type="SUPFAM" id="SSF56281">
    <property type="entry name" value="Metallo-hydrolase/oxidoreductase"/>
    <property type="match status" value="1"/>
</dbReference>
<dbReference type="EMBL" id="JADIMC010000073">
    <property type="protein sequence ID" value="MBO8476625.1"/>
    <property type="molecule type" value="Genomic_DNA"/>
</dbReference>
<dbReference type="EC" id="3.1.26.11" evidence="8"/>
<evidence type="ECO:0000256" key="6">
    <source>
        <dbReference type="ARBA" id="ARBA00022801"/>
    </source>
</evidence>
<dbReference type="NCBIfam" id="NF000801">
    <property type="entry name" value="PRK00055.1-3"/>
    <property type="match status" value="1"/>
</dbReference>
<evidence type="ECO:0000313" key="9">
    <source>
        <dbReference type="EMBL" id="MBO8476625.1"/>
    </source>
</evidence>
<comment type="function">
    <text evidence="8">Zinc phosphodiesterase, which displays some tRNA 3'-processing endonuclease activity. Probably involved in tRNA maturation, by removing a 3'-trailer from precursor tRNA.</text>
</comment>
<dbReference type="PANTHER" id="PTHR46018:SF2">
    <property type="entry name" value="ZINC PHOSPHODIESTERASE ELAC PROTEIN 1"/>
    <property type="match status" value="1"/>
</dbReference>
<reference evidence="9" key="1">
    <citation type="submission" date="2020-10" db="EMBL/GenBank/DDBJ databases">
        <authorList>
            <person name="Gilroy R."/>
        </authorList>
    </citation>
    <scope>NUCLEOTIDE SEQUENCE</scope>
    <source>
        <strain evidence="9">6919</strain>
    </source>
</reference>
<feature type="binding site" evidence="8">
    <location>
        <position position="63"/>
    </location>
    <ligand>
        <name>Zn(2+)</name>
        <dbReference type="ChEBI" id="CHEBI:29105"/>
        <label>1</label>
        <note>catalytic</note>
    </ligand>
</feature>
<dbReference type="GO" id="GO:0042781">
    <property type="term" value="F:3'-tRNA processing endoribonuclease activity"/>
    <property type="evidence" value="ECO:0007669"/>
    <property type="project" value="UniProtKB-UniRule"/>
</dbReference>
<keyword evidence="5 8" id="KW-0255">Endonuclease</keyword>
<sequence length="301" mass="33924">MESFKVNILGCGSAKPTLRHYPTSQVVDFRGNLFMIDCGEGTQMQLMRMRLKPNRLRHIFISHLHGDHCYGLPGLLSTLGLTGINGHVTVHLPEEGIRLLKPLIDYSTHDLQVEFQPYEYGNNIIYEDKSLIVNTVPLKHRLPCVGFVFREKEKLRHINREMVDFHQVPVAMLPRIKAGEDYVKPDGTIVPNKILTNQADPSRTYAYISDTLPLKAVINEVKGADLLYHEATFLSDMLKRAKETCHTTAKDAAHIASEAGVKQLVIGHFSSRYINEMPLLEEAQSVFPSTVLAREGLILDV</sequence>
<feature type="binding site" evidence="8">
    <location>
        <position position="140"/>
    </location>
    <ligand>
        <name>Zn(2+)</name>
        <dbReference type="ChEBI" id="CHEBI:29105"/>
        <label>1</label>
        <note>catalytic</note>
    </ligand>
</feature>
<evidence type="ECO:0000256" key="2">
    <source>
        <dbReference type="ARBA" id="ARBA00022694"/>
    </source>
</evidence>
<dbReference type="InterPro" id="IPR013471">
    <property type="entry name" value="RNase_Z/BN"/>
</dbReference>
<keyword evidence="6 8" id="KW-0378">Hydrolase</keyword>
<feature type="binding site" evidence="8">
    <location>
        <position position="210"/>
    </location>
    <ligand>
        <name>Zn(2+)</name>
        <dbReference type="ChEBI" id="CHEBI:29105"/>
        <label>2</label>
        <note>catalytic</note>
    </ligand>
</feature>
<feature type="active site" description="Proton acceptor" evidence="8">
    <location>
        <position position="67"/>
    </location>
</feature>
<feature type="binding site" evidence="8">
    <location>
        <position position="210"/>
    </location>
    <ligand>
        <name>Zn(2+)</name>
        <dbReference type="ChEBI" id="CHEBI:29105"/>
        <label>1</label>
        <note>catalytic</note>
    </ligand>
</feature>
<organism evidence="9 10">
    <name type="scientific">Candidatus Limisoma faecipullorum</name>
    <dbReference type="NCBI Taxonomy" id="2840854"/>
    <lineage>
        <taxon>Bacteria</taxon>
        <taxon>Pseudomonadati</taxon>
        <taxon>Bacteroidota</taxon>
        <taxon>Bacteroidia</taxon>
        <taxon>Bacteroidales</taxon>
        <taxon>Candidatus Limisoma</taxon>
    </lineage>
</organism>
<name>A0A9D9IQN3_9BACT</name>
<keyword evidence="3 8" id="KW-0540">Nuclease</keyword>
<evidence type="ECO:0000256" key="7">
    <source>
        <dbReference type="ARBA" id="ARBA00022833"/>
    </source>
</evidence>
<dbReference type="Pfam" id="PF23023">
    <property type="entry name" value="Anti-Pycsar_Apyc1"/>
    <property type="match status" value="1"/>
</dbReference>
<keyword evidence="4 8" id="KW-0479">Metal-binding</keyword>
<dbReference type="Gene3D" id="3.60.15.10">
    <property type="entry name" value="Ribonuclease Z/Hydroxyacylglutathione hydrolase-like"/>
    <property type="match status" value="1"/>
</dbReference>
<comment type="caution">
    <text evidence="9">The sequence shown here is derived from an EMBL/GenBank/DDBJ whole genome shotgun (WGS) entry which is preliminary data.</text>
</comment>
<feature type="binding site" evidence="8">
    <location>
        <position position="68"/>
    </location>
    <ligand>
        <name>Zn(2+)</name>
        <dbReference type="ChEBI" id="CHEBI:29105"/>
        <label>2</label>
        <note>catalytic</note>
    </ligand>
</feature>
<keyword evidence="7 8" id="KW-0862">Zinc</keyword>
<evidence type="ECO:0000256" key="5">
    <source>
        <dbReference type="ARBA" id="ARBA00022759"/>
    </source>
</evidence>
<comment type="subunit">
    <text evidence="1 8">Homodimer.</text>
</comment>
<protein>
    <recommendedName>
        <fullName evidence="8">Ribonuclease Z</fullName>
        <shortName evidence="8">RNase Z</shortName>
        <ecNumber evidence="8">3.1.26.11</ecNumber>
    </recommendedName>
    <alternativeName>
        <fullName evidence="8">tRNA 3 endonuclease</fullName>
    </alternativeName>
    <alternativeName>
        <fullName evidence="8">tRNase Z</fullName>
    </alternativeName>
</protein>
<feature type="binding site" evidence="8">
    <location>
        <position position="67"/>
    </location>
    <ligand>
        <name>Zn(2+)</name>
        <dbReference type="ChEBI" id="CHEBI:29105"/>
        <label>2</label>
        <note>catalytic</note>
    </ligand>
</feature>
<dbReference type="NCBIfam" id="TIGR02651">
    <property type="entry name" value="RNase_Z"/>
    <property type="match status" value="1"/>
</dbReference>
<keyword evidence="2 8" id="KW-0819">tRNA processing</keyword>